<dbReference type="InterPro" id="IPR050445">
    <property type="entry name" value="Bact_polysacc_biosynth/exp"/>
</dbReference>
<evidence type="ECO:0008006" key="5">
    <source>
        <dbReference type="Google" id="ProtNLM"/>
    </source>
</evidence>
<feature type="coiled-coil region" evidence="1">
    <location>
        <begin position="241"/>
        <end position="278"/>
    </location>
</feature>
<keyword evidence="4" id="KW-1185">Reference proteome</keyword>
<keyword evidence="1" id="KW-0175">Coiled coil</keyword>
<evidence type="ECO:0000256" key="2">
    <source>
        <dbReference type="SAM" id="Phobius"/>
    </source>
</evidence>
<dbReference type="EMBL" id="QBKS01000001">
    <property type="protein sequence ID" value="PTX57931.1"/>
    <property type="molecule type" value="Genomic_DNA"/>
</dbReference>
<evidence type="ECO:0000313" key="3">
    <source>
        <dbReference type="EMBL" id="PTX57931.1"/>
    </source>
</evidence>
<dbReference type="PANTHER" id="PTHR32309">
    <property type="entry name" value="TYROSINE-PROTEIN KINASE"/>
    <property type="match status" value="1"/>
</dbReference>
<dbReference type="Proteomes" id="UP000243978">
    <property type="component" value="Unassembled WGS sequence"/>
</dbReference>
<name>A0A2T6BPD5_9RHOB</name>
<reference evidence="3 4" key="1">
    <citation type="submission" date="2018-04" db="EMBL/GenBank/DDBJ databases">
        <title>Genomic Encyclopedia of Archaeal and Bacterial Type Strains, Phase II (KMG-II): from individual species to whole genera.</title>
        <authorList>
            <person name="Goeker M."/>
        </authorList>
    </citation>
    <scope>NUCLEOTIDE SEQUENCE [LARGE SCALE GENOMIC DNA]</scope>
    <source>
        <strain evidence="3 4">DSM 100977</strain>
    </source>
</reference>
<evidence type="ECO:0000313" key="4">
    <source>
        <dbReference type="Proteomes" id="UP000243978"/>
    </source>
</evidence>
<evidence type="ECO:0000256" key="1">
    <source>
        <dbReference type="SAM" id="Coils"/>
    </source>
</evidence>
<proteinExistence type="predicted"/>
<dbReference type="PANTHER" id="PTHR32309:SF31">
    <property type="entry name" value="CAPSULAR EXOPOLYSACCHARIDE FAMILY"/>
    <property type="match status" value="1"/>
</dbReference>
<keyword evidence="2" id="KW-0812">Transmembrane</keyword>
<comment type="caution">
    <text evidence="3">The sequence shown here is derived from an EMBL/GenBank/DDBJ whole genome shotgun (WGS) entry which is preliminary data.</text>
</comment>
<accession>A0A2T6BPD5</accession>
<organism evidence="3 4">
    <name type="scientific">Litoreibacter ponti</name>
    <dbReference type="NCBI Taxonomy" id="1510457"/>
    <lineage>
        <taxon>Bacteria</taxon>
        <taxon>Pseudomonadati</taxon>
        <taxon>Pseudomonadota</taxon>
        <taxon>Alphaproteobacteria</taxon>
        <taxon>Rhodobacterales</taxon>
        <taxon>Roseobacteraceae</taxon>
        <taxon>Litoreibacter</taxon>
    </lineage>
</organism>
<gene>
    <name evidence="3" type="ORF">C8N43_2606</name>
</gene>
<protein>
    <recommendedName>
        <fullName evidence="5">Polysaccharide chain length determinant protein (PEP-CTERM system associated)</fullName>
    </recommendedName>
</protein>
<keyword evidence="2" id="KW-0472">Membrane</keyword>
<keyword evidence="2" id="KW-1133">Transmembrane helix</keyword>
<sequence>MIEWRYWRWQVLRNAPVALLLFFALATLGITALKAIPQNFVAESRLALETPLALASAPKATRTADHIQHLQTVVHGLRAEFGPEDDRLSLSIESAREKPTILVIRSKMKTERDSLAFVNDVSAKAIAASDTSQRTRIDSALEKLRQIEGLEGEKVKKATARLAEFRPEQTRTPEELSLQLDALRRELESAKQIKIIQSPEIQKLTQELANARALYSDQHPAIKLLNAQIEHGTAQPTAPILADLEDRVASATTALARAQDDERQRADLEAQVAIASAAHLRAQDALAEARLKGDASFRPFNVIEDATAQPEISAKKLLAARIAILGISALAAIGLIAMRFKLDRRVRRPRDLARGLGIAPFATLPDLGPSLA</sequence>
<feature type="transmembrane region" description="Helical" evidence="2">
    <location>
        <begin position="318"/>
        <end position="340"/>
    </location>
</feature>
<dbReference type="AlphaFoldDB" id="A0A2T6BPD5"/>